<keyword evidence="5" id="KW-0804">Transcription</keyword>
<dbReference type="GeneID" id="60604619"/>
<dbReference type="SMART" id="SM00530">
    <property type="entry name" value="HTH_XRE"/>
    <property type="match status" value="1"/>
</dbReference>
<comment type="similarity">
    <text evidence="1">Belongs to the short-chain fatty acyl-CoA assimilation regulator (ScfR) family.</text>
</comment>
<gene>
    <name evidence="8" type="ordered locus">cu1839</name>
</gene>
<dbReference type="SUPFAM" id="SSF47413">
    <property type="entry name" value="lambda repressor-like DNA-binding domains"/>
    <property type="match status" value="1"/>
</dbReference>
<name>B1VHZ8_CORU7</name>
<dbReference type="InterPro" id="IPR050807">
    <property type="entry name" value="TransReg_Diox_bact_type"/>
</dbReference>
<dbReference type="Proteomes" id="UP000001727">
    <property type="component" value="Chromosome"/>
</dbReference>
<proteinExistence type="inferred from homology"/>
<keyword evidence="2" id="KW-0678">Repressor</keyword>
<accession>B1VHZ8</accession>
<dbReference type="GO" id="GO:0005829">
    <property type="term" value="C:cytosol"/>
    <property type="evidence" value="ECO:0007669"/>
    <property type="project" value="TreeGrafter"/>
</dbReference>
<keyword evidence="4" id="KW-0238">DNA-binding</keyword>
<dbReference type="AlphaFoldDB" id="B1VHZ8"/>
<dbReference type="InterPro" id="IPR001387">
    <property type="entry name" value="Cro/C1-type_HTH"/>
</dbReference>
<dbReference type="InterPro" id="IPR010359">
    <property type="entry name" value="IrrE_HExxH"/>
</dbReference>
<evidence type="ECO:0000256" key="5">
    <source>
        <dbReference type="ARBA" id="ARBA00023163"/>
    </source>
</evidence>
<dbReference type="PROSITE" id="PS50943">
    <property type="entry name" value="HTH_CROC1"/>
    <property type="match status" value="1"/>
</dbReference>
<dbReference type="PANTHER" id="PTHR46797">
    <property type="entry name" value="HTH-TYPE TRANSCRIPTIONAL REGULATOR"/>
    <property type="match status" value="1"/>
</dbReference>
<feature type="compositionally biased region" description="Polar residues" evidence="6">
    <location>
        <begin position="12"/>
        <end position="25"/>
    </location>
</feature>
<feature type="domain" description="HTH cro/C1-type" evidence="7">
    <location>
        <begin position="39"/>
        <end position="93"/>
    </location>
</feature>
<keyword evidence="9" id="KW-1185">Reference proteome</keyword>
<dbReference type="GO" id="GO:0003677">
    <property type="term" value="F:DNA binding"/>
    <property type="evidence" value="ECO:0007669"/>
    <property type="project" value="UniProtKB-KW"/>
</dbReference>
<evidence type="ECO:0000256" key="1">
    <source>
        <dbReference type="ARBA" id="ARBA00007227"/>
    </source>
</evidence>
<dbReference type="PANTHER" id="PTHR46797:SF23">
    <property type="entry name" value="HTH-TYPE TRANSCRIPTIONAL REGULATOR SUTR"/>
    <property type="match status" value="1"/>
</dbReference>
<dbReference type="EMBL" id="AM942444">
    <property type="protein sequence ID" value="CAQ05798.1"/>
    <property type="molecule type" value="Genomic_DNA"/>
</dbReference>
<evidence type="ECO:0000256" key="6">
    <source>
        <dbReference type="SAM" id="MobiDB-lite"/>
    </source>
</evidence>
<evidence type="ECO:0000256" key="4">
    <source>
        <dbReference type="ARBA" id="ARBA00023125"/>
    </source>
</evidence>
<dbReference type="Pfam" id="PF01381">
    <property type="entry name" value="HTH_3"/>
    <property type="match status" value="1"/>
</dbReference>
<evidence type="ECO:0000256" key="3">
    <source>
        <dbReference type="ARBA" id="ARBA00023015"/>
    </source>
</evidence>
<dbReference type="eggNOG" id="COG3800">
    <property type="taxonomic scope" value="Bacteria"/>
</dbReference>
<dbReference type="PIRSF" id="PIRSF019251">
    <property type="entry name" value="Rv0465c"/>
    <property type="match status" value="1"/>
</dbReference>
<dbReference type="InterPro" id="IPR010982">
    <property type="entry name" value="Lambda_DNA-bd_dom_sf"/>
</dbReference>
<dbReference type="RefSeq" id="WP_012361073.1">
    <property type="nucleotide sequence ID" value="NC_010545.1"/>
</dbReference>
<reference evidence="8 9" key="1">
    <citation type="journal article" date="2008" name="J. Biotechnol.">
        <title>The lifestyle of Corynebacterium urealyticum derived from its complete genome sequence established by pyrosequencing.</title>
        <authorList>
            <person name="Tauch A."/>
            <person name="Trost E."/>
            <person name="Tilker A."/>
            <person name="Ludewig U."/>
            <person name="Schneiker S."/>
            <person name="Goesmann A."/>
            <person name="Arnold W."/>
            <person name="Bekel T."/>
            <person name="Brinkrolf K."/>
            <person name="Brune I."/>
            <person name="Goetker S."/>
            <person name="Kalinowski J."/>
            <person name="Kamp P.-B."/>
            <person name="Lobo F.P."/>
            <person name="Viehoever P."/>
            <person name="Weisshaar B."/>
            <person name="Soriano F."/>
            <person name="Droege M."/>
            <person name="Puehler A."/>
        </authorList>
    </citation>
    <scope>NUCLEOTIDE SEQUENCE [LARGE SCALE GENOMIC DNA]</scope>
    <source>
        <strain evidence="9">ATCC 43042 / DSM 7109</strain>
    </source>
</reference>
<keyword evidence="3" id="KW-0805">Transcription regulation</keyword>
<dbReference type="InterPro" id="IPR026281">
    <property type="entry name" value="HTH_RamB"/>
</dbReference>
<dbReference type="eggNOG" id="COG1396">
    <property type="taxonomic scope" value="Bacteria"/>
</dbReference>
<sequence>MADAPSPGSRGVRSTQGARASQSPRTPDETNRNFVGSRLRQLRKERDISQAQLATTLGLSASYVNQIEHDQRPLTLAVLQKITRAFGVDATFFANEDSLRLLAEVQDVMADRDIWPTPVDVTELAELVRHHPAIARAMVDMHSRYRNVSDKLTLATEERLQGSAVLSITPRGELFGRASGPEAFSMPHEEVRDYFYARQNYVDVLDVQAEKLAKKLNLGATQIRHAEAILVDRLTDKHNVTVTYSRDMGDTQHSFDPETKRLYVSAMMRPGQIAFRLATELAYLEAGPTIRSLVELGNFTSDASRRLASRGLATYWAAALLMPYGQFHASAEESRYDLEFLMREYGVGYETVCHRLSTLQRPSLRGVPFTFVRVDRAGNMSKRQSASGLHLSGSGGTCPLWNVYETFSYPGKIMRQIAQMPDGRTYLWVARTVNHHRSAWGNPGKMFAIGLGCELRHAQRTVYADGLDLEDTSAATPIGSGCRLCPRTTCPQRAFPPIDRQVDIDAHRSSVSPY</sequence>
<evidence type="ECO:0000313" key="8">
    <source>
        <dbReference type="EMBL" id="CAQ05798.1"/>
    </source>
</evidence>
<dbReference type="Pfam" id="PF06114">
    <property type="entry name" value="Peptidase_M78"/>
    <property type="match status" value="1"/>
</dbReference>
<dbReference type="NCBIfam" id="NF038139">
    <property type="entry name" value="Reg_Aceta_RamB"/>
    <property type="match status" value="1"/>
</dbReference>
<dbReference type="InterPro" id="IPR018653">
    <property type="entry name" value="ScfR_C"/>
</dbReference>
<evidence type="ECO:0000313" key="9">
    <source>
        <dbReference type="Proteomes" id="UP000001727"/>
    </source>
</evidence>
<evidence type="ECO:0000259" key="7">
    <source>
        <dbReference type="PROSITE" id="PS50943"/>
    </source>
</evidence>
<dbReference type="STRING" id="504474.cu1839"/>
<dbReference type="HOGENOM" id="CLU_046383_0_0_11"/>
<dbReference type="CDD" id="cd00093">
    <property type="entry name" value="HTH_XRE"/>
    <property type="match status" value="1"/>
</dbReference>
<dbReference type="GO" id="GO:0003700">
    <property type="term" value="F:DNA-binding transcription factor activity"/>
    <property type="evidence" value="ECO:0007669"/>
    <property type="project" value="TreeGrafter"/>
</dbReference>
<dbReference type="FunFam" id="1.10.260.40:FF:000025">
    <property type="entry name" value="Cro/Cl family transcriptional regulator"/>
    <property type="match status" value="1"/>
</dbReference>
<feature type="region of interest" description="Disordered" evidence="6">
    <location>
        <begin position="1"/>
        <end position="33"/>
    </location>
</feature>
<organism evidence="8 9">
    <name type="scientific">Corynebacterium urealyticum (strain ATCC 43042 / DSM 7109)</name>
    <dbReference type="NCBI Taxonomy" id="504474"/>
    <lineage>
        <taxon>Bacteria</taxon>
        <taxon>Bacillati</taxon>
        <taxon>Actinomycetota</taxon>
        <taxon>Actinomycetes</taxon>
        <taxon>Mycobacteriales</taxon>
        <taxon>Corynebacteriaceae</taxon>
        <taxon>Corynebacterium</taxon>
    </lineage>
</organism>
<dbReference type="Gene3D" id="1.10.260.40">
    <property type="entry name" value="lambda repressor-like DNA-binding domains"/>
    <property type="match status" value="1"/>
</dbReference>
<evidence type="ECO:0000256" key="2">
    <source>
        <dbReference type="ARBA" id="ARBA00022491"/>
    </source>
</evidence>
<dbReference type="Pfam" id="PF09856">
    <property type="entry name" value="ScfRs"/>
    <property type="match status" value="1"/>
</dbReference>
<protein>
    <submittedName>
        <fullName evidence="8">Putative transcriptional regulator (HTH_3 family)</fullName>
    </submittedName>
</protein>
<dbReference type="KEGG" id="cur:cu1839"/>